<evidence type="ECO:0000313" key="2">
    <source>
        <dbReference type="Proteomes" id="UP001597459"/>
    </source>
</evidence>
<name>A0ABW5N938_9FLAO</name>
<organism evidence="1 2">
    <name type="scientific">Aquimarina hainanensis</name>
    <dbReference type="NCBI Taxonomy" id="1578017"/>
    <lineage>
        <taxon>Bacteria</taxon>
        <taxon>Pseudomonadati</taxon>
        <taxon>Bacteroidota</taxon>
        <taxon>Flavobacteriia</taxon>
        <taxon>Flavobacteriales</taxon>
        <taxon>Flavobacteriaceae</taxon>
        <taxon>Aquimarina</taxon>
    </lineage>
</organism>
<dbReference type="EMBL" id="JBHULX010000024">
    <property type="protein sequence ID" value="MFD2591793.1"/>
    <property type="molecule type" value="Genomic_DNA"/>
</dbReference>
<reference evidence="2" key="1">
    <citation type="journal article" date="2019" name="Int. J. Syst. Evol. Microbiol.">
        <title>The Global Catalogue of Microorganisms (GCM) 10K type strain sequencing project: providing services to taxonomists for standard genome sequencing and annotation.</title>
        <authorList>
            <consortium name="The Broad Institute Genomics Platform"/>
            <consortium name="The Broad Institute Genome Sequencing Center for Infectious Disease"/>
            <person name="Wu L."/>
            <person name="Ma J."/>
        </authorList>
    </citation>
    <scope>NUCLEOTIDE SEQUENCE [LARGE SCALE GENOMIC DNA]</scope>
    <source>
        <strain evidence="2">KCTC 42423</strain>
    </source>
</reference>
<comment type="caution">
    <text evidence="1">The sequence shown here is derived from an EMBL/GenBank/DDBJ whole genome shotgun (WGS) entry which is preliminary data.</text>
</comment>
<sequence length="51" mass="6026">MSKNENIYQAELISGDFEDNTMTFEVKGEMTLRPGNYVILSEEEYKKLKYK</sequence>
<keyword evidence="2" id="KW-1185">Reference proteome</keyword>
<evidence type="ECO:0000313" key="1">
    <source>
        <dbReference type="EMBL" id="MFD2591793.1"/>
    </source>
</evidence>
<gene>
    <name evidence="1" type="ORF">ACFSTE_13230</name>
</gene>
<dbReference type="RefSeq" id="WP_378256019.1">
    <property type="nucleotide sequence ID" value="NZ_JBHSJV010000001.1"/>
</dbReference>
<protein>
    <submittedName>
        <fullName evidence="1">Uncharacterized protein</fullName>
    </submittedName>
</protein>
<dbReference type="Proteomes" id="UP001597459">
    <property type="component" value="Unassembled WGS sequence"/>
</dbReference>
<accession>A0ABW5N938</accession>
<proteinExistence type="predicted"/>